<feature type="binding site" evidence="8">
    <location>
        <position position="70"/>
    </location>
    <ligand>
        <name>Na(+)</name>
        <dbReference type="ChEBI" id="CHEBI:29101"/>
        <note>structural</note>
    </ligand>
</feature>
<organism evidence="9 10">
    <name type="scientific">Methanooceanicella nereidis</name>
    <dbReference type="NCBI Taxonomy" id="2052831"/>
    <lineage>
        <taxon>Archaea</taxon>
        <taxon>Methanobacteriati</taxon>
        <taxon>Methanobacteriota</taxon>
        <taxon>Stenosarchaea group</taxon>
        <taxon>Methanomicrobia</taxon>
        <taxon>Methanocellales</taxon>
        <taxon>Methanocellaceae</taxon>
        <taxon>Methanooceanicella</taxon>
    </lineage>
</organism>
<accession>A0AAP2W8I4</accession>
<comment type="subcellular location">
    <subcellularLocation>
        <location evidence="1 8">Cell membrane</location>
        <topology evidence="1 8">Multi-pass membrane protein</topology>
    </subcellularLocation>
</comment>
<dbReference type="AlphaFoldDB" id="A0AAP2W8I4"/>
<evidence type="ECO:0000256" key="7">
    <source>
        <dbReference type="ARBA" id="ARBA00035585"/>
    </source>
</evidence>
<reference evidence="9 10" key="1">
    <citation type="submission" date="2017-11" db="EMBL/GenBank/DDBJ databases">
        <title>Isolation and Characterization of Family Methanocellaceae Species from Potential Methane Hydrate Area Offshore Southwestern Taiwan.</title>
        <authorList>
            <person name="Zhang W.-L."/>
            <person name="Chen W.-C."/>
            <person name="Lai M.-C."/>
            <person name="Chen S.-C."/>
        </authorList>
    </citation>
    <scope>NUCLEOTIDE SEQUENCE [LARGE SCALE GENOMIC DNA]</scope>
    <source>
        <strain evidence="9 10">CWC-04</strain>
    </source>
</reference>
<evidence type="ECO:0000256" key="3">
    <source>
        <dbReference type="ARBA" id="ARBA00022692"/>
    </source>
</evidence>
<feature type="transmembrane region" description="Helical" evidence="8">
    <location>
        <begin position="91"/>
        <end position="113"/>
    </location>
</feature>
<gene>
    <name evidence="8" type="primary">fluC</name>
    <name evidence="8" type="synonym">crcB</name>
    <name evidence="9" type="ORF">CUJ83_14625</name>
</gene>
<name>A0AAP2W8I4_9EURY</name>
<comment type="function">
    <text evidence="8">Fluoride-specific ion channel. Important for reducing fluoride concentration in the cell, thus reducing its toxicity.</text>
</comment>
<comment type="catalytic activity">
    <reaction evidence="7">
        <text>fluoride(in) = fluoride(out)</text>
        <dbReference type="Rhea" id="RHEA:76159"/>
        <dbReference type="ChEBI" id="CHEBI:17051"/>
    </reaction>
    <physiologicalReaction direction="left-to-right" evidence="7">
        <dbReference type="Rhea" id="RHEA:76160"/>
    </physiologicalReaction>
</comment>
<dbReference type="RefSeq" id="WP_230743222.1">
    <property type="nucleotide sequence ID" value="NZ_PGCK01000015.1"/>
</dbReference>
<evidence type="ECO:0000313" key="9">
    <source>
        <dbReference type="EMBL" id="MCD1296234.1"/>
    </source>
</evidence>
<comment type="activity regulation">
    <text evidence="8">Na(+) is not transported, but it plays an essential structural role and its presence is essential for fluoride channel function.</text>
</comment>
<comment type="similarity">
    <text evidence="6 8">Belongs to the fluoride channel Fluc/FEX (TC 1.A.43) family.</text>
</comment>
<evidence type="ECO:0000256" key="6">
    <source>
        <dbReference type="ARBA" id="ARBA00035120"/>
    </source>
</evidence>
<dbReference type="GO" id="GO:0005886">
    <property type="term" value="C:plasma membrane"/>
    <property type="evidence" value="ECO:0007669"/>
    <property type="project" value="UniProtKB-SubCell"/>
</dbReference>
<comment type="caution">
    <text evidence="9">The sequence shown here is derived from an EMBL/GenBank/DDBJ whole genome shotgun (WGS) entry which is preliminary data.</text>
</comment>
<keyword evidence="8" id="KW-0479">Metal-binding</keyword>
<keyword evidence="3 8" id="KW-0812">Transmembrane</keyword>
<dbReference type="Proteomes" id="UP001320159">
    <property type="component" value="Unassembled WGS sequence"/>
</dbReference>
<keyword evidence="5 8" id="KW-0472">Membrane</keyword>
<dbReference type="Pfam" id="PF02537">
    <property type="entry name" value="CRCB"/>
    <property type="match status" value="1"/>
</dbReference>
<dbReference type="PANTHER" id="PTHR28259:SF1">
    <property type="entry name" value="FLUORIDE EXPORT PROTEIN 1-RELATED"/>
    <property type="match status" value="1"/>
</dbReference>
<keyword evidence="8" id="KW-0407">Ion channel</keyword>
<protein>
    <recommendedName>
        <fullName evidence="8">Fluoride-specific ion channel FluC</fullName>
    </recommendedName>
</protein>
<feature type="transmembrane region" description="Helical" evidence="8">
    <location>
        <begin position="45"/>
        <end position="70"/>
    </location>
</feature>
<dbReference type="EMBL" id="PGCK01000015">
    <property type="protein sequence ID" value="MCD1296234.1"/>
    <property type="molecule type" value="Genomic_DNA"/>
</dbReference>
<evidence type="ECO:0000256" key="4">
    <source>
        <dbReference type="ARBA" id="ARBA00022989"/>
    </source>
</evidence>
<evidence type="ECO:0000256" key="2">
    <source>
        <dbReference type="ARBA" id="ARBA00022475"/>
    </source>
</evidence>
<feature type="binding site" evidence="8">
    <location>
        <position position="67"/>
    </location>
    <ligand>
        <name>Na(+)</name>
        <dbReference type="ChEBI" id="CHEBI:29101"/>
        <note>structural</note>
    </ligand>
</feature>
<keyword evidence="8" id="KW-0406">Ion transport</keyword>
<evidence type="ECO:0000313" key="10">
    <source>
        <dbReference type="Proteomes" id="UP001320159"/>
    </source>
</evidence>
<evidence type="ECO:0000256" key="5">
    <source>
        <dbReference type="ARBA" id="ARBA00023136"/>
    </source>
</evidence>
<dbReference type="HAMAP" id="MF_00454">
    <property type="entry name" value="FluC"/>
    <property type="match status" value="1"/>
</dbReference>
<dbReference type="GO" id="GO:0140114">
    <property type="term" value="P:cellular detoxification of fluoride"/>
    <property type="evidence" value="ECO:0007669"/>
    <property type="project" value="UniProtKB-UniRule"/>
</dbReference>
<keyword evidence="2 8" id="KW-1003">Cell membrane</keyword>
<keyword evidence="4 8" id="KW-1133">Transmembrane helix</keyword>
<dbReference type="GO" id="GO:0046872">
    <property type="term" value="F:metal ion binding"/>
    <property type="evidence" value="ECO:0007669"/>
    <property type="project" value="UniProtKB-KW"/>
</dbReference>
<evidence type="ECO:0000256" key="1">
    <source>
        <dbReference type="ARBA" id="ARBA00004651"/>
    </source>
</evidence>
<comment type="caution">
    <text evidence="8">Lacks conserved residue(s) required for the propagation of feature annotation.</text>
</comment>
<dbReference type="InterPro" id="IPR003691">
    <property type="entry name" value="FluC"/>
</dbReference>
<evidence type="ECO:0000256" key="8">
    <source>
        <dbReference type="HAMAP-Rule" id="MF_00454"/>
    </source>
</evidence>
<dbReference type="GO" id="GO:0062054">
    <property type="term" value="F:fluoride channel activity"/>
    <property type="evidence" value="ECO:0007669"/>
    <property type="project" value="UniProtKB-UniRule"/>
</dbReference>
<proteinExistence type="inferred from homology"/>
<keyword evidence="10" id="KW-1185">Reference proteome</keyword>
<keyword evidence="8" id="KW-0915">Sodium</keyword>
<dbReference type="PANTHER" id="PTHR28259">
    <property type="entry name" value="FLUORIDE EXPORT PROTEIN 1-RELATED"/>
    <property type="match status" value="1"/>
</dbReference>
<sequence length="114" mass="12110">MEAVILVGIGGAIGSMLRYTFSRMSPVQGLPSGTLAVNVTGSFMLSLLTFSGITGGIYELLCTGMLGGFTTMSSFGFETFRMIEDKDHYTALANIILNVVGSLMGIYIGYMLLS</sequence>
<keyword evidence="8" id="KW-0813">Transport</keyword>